<dbReference type="Proteomes" id="UP001596208">
    <property type="component" value="Unassembled WGS sequence"/>
</dbReference>
<comment type="caution">
    <text evidence="1">The sequence shown here is derived from an EMBL/GenBank/DDBJ whole genome shotgun (WGS) entry which is preliminary data.</text>
</comment>
<proteinExistence type="predicted"/>
<evidence type="ECO:0000313" key="2">
    <source>
        <dbReference type="Proteomes" id="UP001596208"/>
    </source>
</evidence>
<organism evidence="1 2">
    <name type="scientific">Streptomyces mutomycini</name>
    <dbReference type="NCBI Taxonomy" id="284036"/>
    <lineage>
        <taxon>Bacteria</taxon>
        <taxon>Bacillati</taxon>
        <taxon>Actinomycetota</taxon>
        <taxon>Actinomycetes</taxon>
        <taxon>Kitasatosporales</taxon>
        <taxon>Streptomycetaceae</taxon>
        <taxon>Streptomyces</taxon>
    </lineage>
</organism>
<dbReference type="EMBL" id="JBHSKI010000005">
    <property type="protein sequence ID" value="MFC5171799.1"/>
    <property type="molecule type" value="Genomic_DNA"/>
</dbReference>
<name>A0ABW0B3F4_9ACTN</name>
<protein>
    <submittedName>
        <fullName evidence="1">Uncharacterized protein</fullName>
    </submittedName>
</protein>
<sequence length="40" mass="4506">MTLGLTPGVLPAFHERLRDEPTFPLSWERSTARDFATGMT</sequence>
<keyword evidence="2" id="KW-1185">Reference proteome</keyword>
<gene>
    <name evidence="1" type="ORF">ACFPRK_14475</name>
</gene>
<accession>A0ABW0B3F4</accession>
<reference evidence="2" key="1">
    <citation type="journal article" date="2019" name="Int. J. Syst. Evol. Microbiol.">
        <title>The Global Catalogue of Microorganisms (GCM) 10K type strain sequencing project: providing services to taxonomists for standard genome sequencing and annotation.</title>
        <authorList>
            <consortium name="The Broad Institute Genomics Platform"/>
            <consortium name="The Broad Institute Genome Sequencing Center for Infectious Disease"/>
            <person name="Wu L."/>
            <person name="Ma J."/>
        </authorList>
    </citation>
    <scope>NUCLEOTIDE SEQUENCE [LARGE SCALE GENOMIC DNA]</scope>
    <source>
        <strain evidence="2">CGMCC 4.1721</strain>
    </source>
</reference>
<dbReference type="RefSeq" id="WP_267888239.1">
    <property type="nucleotide sequence ID" value="NZ_JBHSKI010000005.1"/>
</dbReference>
<evidence type="ECO:0000313" key="1">
    <source>
        <dbReference type="EMBL" id="MFC5171799.1"/>
    </source>
</evidence>